<dbReference type="GeneID" id="25314756"/>
<dbReference type="OrthoDB" id="4225869at2759"/>
<dbReference type="PANTHER" id="PTHR33266">
    <property type="entry name" value="CHROMOSOME 15, WHOLE GENOME SHOTGUN SEQUENCE"/>
    <property type="match status" value="1"/>
</dbReference>
<dbReference type="RefSeq" id="XP_013330178.1">
    <property type="nucleotide sequence ID" value="XM_013474724.1"/>
</dbReference>
<comment type="caution">
    <text evidence="2">The sequence shown here is derived from an EMBL/GenBank/DDBJ whole genome shotgun (WGS) entry which is preliminary data.</text>
</comment>
<organism evidence="2 3">
    <name type="scientific">Rasamsonia emersonii (strain ATCC 16479 / CBS 393.64 / IMI 116815)</name>
    <dbReference type="NCBI Taxonomy" id="1408163"/>
    <lineage>
        <taxon>Eukaryota</taxon>
        <taxon>Fungi</taxon>
        <taxon>Dikarya</taxon>
        <taxon>Ascomycota</taxon>
        <taxon>Pezizomycotina</taxon>
        <taxon>Eurotiomycetes</taxon>
        <taxon>Eurotiomycetidae</taxon>
        <taxon>Eurotiales</taxon>
        <taxon>Trichocomaceae</taxon>
        <taxon>Rasamsonia</taxon>
    </lineage>
</organism>
<evidence type="ECO:0000256" key="1">
    <source>
        <dbReference type="SAM" id="MobiDB-lite"/>
    </source>
</evidence>
<sequence>MAAMVSTRRNRGSEIELCYASPVTTTGAILPPPPSPAPSAAWTRDGRKRKTRSSSDDSGEQLLDEKISGQEFDPEPDLIPTVLVLAVKHELDKKWLQACRKIRSFLMSENLAGVSVEIADSRAFEPLRYSPVLPTDLIYPIWNNVLDRILSEVDLTEIKGVECFRLGKNEDPKENPPTVILTVARGSTKDWRPVREQIIDILNSFQLASVGVSIGPGDISSRPSNSGRSNNRANTCEPCDLGTVNYLEEIEMKCAVRTHIELCNEHGITPRAFYEFQVLPTYNEFQKAIVEKIEALFERAMGSTIGGEESRVRSEDVDRDSFSYRNWARKHLYWYMKDVQPLFKQRAKKLKKKGGSEGLLSREKDSLSPKFNGPSAIFCFDEARELLNNPTEIEESDMMFLALRRALRQQTKSAKNQDEKEFFAVLLDTSSKVNAFSPQKELDPSAKWTESDRLFTPIYKIDSMDVFARDTVDGVPKVALKPILKDGDLKSLFSLGRPLWGAMAERMEINDLVDFALSKAYGGIPGGDTIDDVVGLALLSYRLFFYVVSPWLAEKLSSGYLRYIHGISDDWKLLRTVQPSEPILAHISSCETKSPLKRQRLIEALYSNIMQGTIHLGDIGEMVACLVFLFTFDKAATTDLPGPIKFSTFFESLVSHDVFADFKIRMEDDSNMKTILDDGHIFFNHFIRATEEITPETLTLVKNRANSSITDGLKNEALSALDTAASNLGISGPFVGMLMSLRGKQGKETIETIYPPLLPEMKTRQTEKQMETDVSGSKSGSKYNWTSKPSRVILVSIGMNSDVFPGLQFNDSASGVPQAEKKNPGPVNQSSGLHV</sequence>
<reference evidence="2 3" key="1">
    <citation type="submission" date="2015-04" db="EMBL/GenBank/DDBJ databases">
        <authorList>
            <person name="Heijne W.H."/>
            <person name="Fedorova N.D."/>
            <person name="Nierman W.C."/>
            <person name="Vollebregt A.W."/>
            <person name="Zhao Z."/>
            <person name="Wu L."/>
            <person name="Kumar M."/>
            <person name="Stam H."/>
            <person name="van den Berg M.A."/>
            <person name="Pel H.J."/>
        </authorList>
    </citation>
    <scope>NUCLEOTIDE SEQUENCE [LARGE SCALE GENOMIC DNA]</scope>
    <source>
        <strain evidence="2 3">CBS 393.64</strain>
    </source>
</reference>
<gene>
    <name evidence="2" type="ORF">T310_2405</name>
</gene>
<feature type="region of interest" description="Disordered" evidence="1">
    <location>
        <begin position="24"/>
        <end position="61"/>
    </location>
</feature>
<dbReference type="Proteomes" id="UP000053958">
    <property type="component" value="Unassembled WGS sequence"/>
</dbReference>
<name>A0A0F4Z0E9_RASE3</name>
<protein>
    <submittedName>
        <fullName evidence="2">Uncharacterized protein</fullName>
    </submittedName>
</protein>
<dbReference type="AlphaFoldDB" id="A0A0F4Z0E9"/>
<evidence type="ECO:0000313" key="2">
    <source>
        <dbReference type="EMBL" id="KKA23566.1"/>
    </source>
</evidence>
<proteinExistence type="predicted"/>
<dbReference type="STRING" id="1408163.A0A0F4Z0E9"/>
<accession>A0A0F4Z0E9</accession>
<dbReference type="EMBL" id="LASV01000096">
    <property type="protein sequence ID" value="KKA23566.1"/>
    <property type="molecule type" value="Genomic_DNA"/>
</dbReference>
<keyword evidence="3" id="KW-1185">Reference proteome</keyword>
<evidence type="ECO:0000313" key="3">
    <source>
        <dbReference type="Proteomes" id="UP000053958"/>
    </source>
</evidence>
<feature type="region of interest" description="Disordered" evidence="1">
    <location>
        <begin position="814"/>
        <end position="835"/>
    </location>
</feature>
<dbReference type="PANTHER" id="PTHR33266:SF1">
    <property type="entry name" value="F-BOX DOMAIN-CONTAINING PROTEIN"/>
    <property type="match status" value="1"/>
</dbReference>
<feature type="compositionally biased region" description="Polar residues" evidence="1">
    <location>
        <begin position="826"/>
        <end position="835"/>
    </location>
</feature>